<evidence type="ECO:0000259" key="4">
    <source>
        <dbReference type="PROSITE" id="PS51390"/>
    </source>
</evidence>
<keyword evidence="2" id="KW-0732">Signal</keyword>
<feature type="domain" description="WAP" evidence="4">
    <location>
        <begin position="55"/>
        <end position="102"/>
    </location>
</feature>
<dbReference type="Gene3D" id="4.10.410.10">
    <property type="entry name" value="Pancreatic trypsin inhibitor Kunitz domain"/>
    <property type="match status" value="1"/>
</dbReference>
<dbReference type="RefSeq" id="XP_070444512.1">
    <property type="nucleotide sequence ID" value="XM_070588411.1"/>
</dbReference>
<dbReference type="RefSeq" id="XP_070444508.1">
    <property type="nucleotide sequence ID" value="XM_070588407.1"/>
</dbReference>
<dbReference type="Pfam" id="PF00014">
    <property type="entry name" value="Kunitz_BPTI"/>
    <property type="match status" value="1"/>
</dbReference>
<dbReference type="RefSeq" id="XP_070444511.1">
    <property type="nucleotide sequence ID" value="XM_070588410.1"/>
</dbReference>
<feature type="domain" description="BPTI/Kunitz inhibitor" evidence="3">
    <location>
        <begin position="106"/>
        <end position="156"/>
    </location>
</feature>
<reference evidence="6 7" key="1">
    <citation type="submission" date="2025-05" db="UniProtKB">
        <authorList>
            <consortium name="RefSeq"/>
        </authorList>
    </citation>
    <scope>IDENTIFICATION</scope>
    <source>
        <tissue evidence="6 7">Blood</tissue>
    </source>
</reference>
<feature type="chain" id="PRO_5045026740" evidence="2">
    <location>
        <begin position="50"/>
        <end position="252"/>
    </location>
</feature>
<dbReference type="RefSeq" id="XP_070444513.1">
    <property type="nucleotide sequence ID" value="XM_070588412.1"/>
</dbReference>
<dbReference type="SUPFAM" id="SSF57256">
    <property type="entry name" value="Elafin-like"/>
    <property type="match status" value="3"/>
</dbReference>
<dbReference type="Gene3D" id="4.10.75.10">
    <property type="entry name" value="Elafin-like"/>
    <property type="match status" value="3"/>
</dbReference>
<evidence type="ECO:0000313" key="5">
    <source>
        <dbReference type="Proteomes" id="UP001652662"/>
    </source>
</evidence>
<accession>A0ABM4LVP0</accession>
<dbReference type="SMART" id="SM00131">
    <property type="entry name" value="KU"/>
    <property type="match status" value="1"/>
</dbReference>
<evidence type="ECO:0000313" key="10">
    <source>
        <dbReference type="RefSeq" id="XP_070444512.1"/>
    </source>
</evidence>
<evidence type="ECO:0000313" key="7">
    <source>
        <dbReference type="RefSeq" id="XP_070444509.1"/>
    </source>
</evidence>
<feature type="domain" description="WAP" evidence="4">
    <location>
        <begin position="205"/>
        <end position="251"/>
    </location>
</feature>
<dbReference type="PRINTS" id="PR00759">
    <property type="entry name" value="BASICPTASE"/>
</dbReference>
<dbReference type="Proteomes" id="UP001652662">
    <property type="component" value="Chromosome 21"/>
</dbReference>
<gene>
    <name evidence="6 7 8 9 10 11" type="primary">WFDC8</name>
</gene>
<dbReference type="PRINTS" id="PR00003">
    <property type="entry name" value="4DISULPHCORE"/>
</dbReference>
<dbReference type="SUPFAM" id="SSF57362">
    <property type="entry name" value="BPTI-like"/>
    <property type="match status" value="1"/>
</dbReference>
<dbReference type="PANTHER" id="PTHR47769:SF1">
    <property type="entry name" value="WAP FOUR-DISULFIDE CORE DOMAIN PROTEIN 8"/>
    <property type="match status" value="1"/>
</dbReference>
<evidence type="ECO:0000313" key="8">
    <source>
        <dbReference type="RefSeq" id="XP_070444510.1"/>
    </source>
</evidence>
<dbReference type="InterPro" id="IPR036880">
    <property type="entry name" value="Kunitz_BPTI_sf"/>
</dbReference>
<organism evidence="5 8">
    <name type="scientific">Equus przewalskii</name>
    <name type="common">Przewalski's horse</name>
    <name type="synonym">Equus caballus przewalskii</name>
    <dbReference type="NCBI Taxonomy" id="9798"/>
    <lineage>
        <taxon>Eukaryota</taxon>
        <taxon>Metazoa</taxon>
        <taxon>Chordata</taxon>
        <taxon>Craniata</taxon>
        <taxon>Vertebrata</taxon>
        <taxon>Euteleostomi</taxon>
        <taxon>Mammalia</taxon>
        <taxon>Eutheria</taxon>
        <taxon>Laurasiatheria</taxon>
        <taxon>Perissodactyla</taxon>
        <taxon>Equidae</taxon>
        <taxon>Equus</taxon>
    </lineage>
</organism>
<dbReference type="InterPro" id="IPR002223">
    <property type="entry name" value="Kunitz_BPTI"/>
</dbReference>
<dbReference type="RefSeq" id="XP_070444509.1">
    <property type="nucleotide sequence ID" value="XM_070588408.1"/>
</dbReference>
<dbReference type="CDD" id="cd00109">
    <property type="entry name" value="Kunitz-type"/>
    <property type="match status" value="1"/>
</dbReference>
<keyword evidence="1" id="KW-1015">Disulfide bond</keyword>
<evidence type="ECO:0000256" key="1">
    <source>
        <dbReference type="ARBA" id="ARBA00023157"/>
    </source>
</evidence>
<evidence type="ECO:0000313" key="11">
    <source>
        <dbReference type="RefSeq" id="XP_070444513.1"/>
    </source>
</evidence>
<dbReference type="Pfam" id="PF00095">
    <property type="entry name" value="WAP"/>
    <property type="match status" value="3"/>
</dbReference>
<name>A0ABM4LVP0_EQUPR</name>
<sequence length="252" mass="28318">MLLSLLQRATSAMWGNWAKRQLPLHSSTFSWRNVALLVLLFLSLEQTSASLSKKVKHKPGECPKERLTCTSKLPDSCKTDFNCHEHLKCCSFACGKKCMDPYQEPCSLPLDPGNCESPARHWYFDFKDHLCKPFAYRGCDGNANNFFNREDCKTACSLAAKKGQCPLFPLKNRMMCSALCKSDIDCPQTEKCCESICGFVCATAWTVKAGFCPRKPTECSKIDKPKCLRDDDCPVSEKCCSRCGLKCMEPQN</sequence>
<dbReference type="PROSITE" id="PS51390">
    <property type="entry name" value="WAP"/>
    <property type="match status" value="3"/>
</dbReference>
<feature type="signal peptide" evidence="2">
    <location>
        <begin position="1"/>
        <end position="49"/>
    </location>
</feature>
<proteinExistence type="predicted"/>
<keyword evidence="5" id="KW-1185">Reference proteome</keyword>
<dbReference type="SMART" id="SM00217">
    <property type="entry name" value="WAP"/>
    <property type="match status" value="3"/>
</dbReference>
<evidence type="ECO:0000256" key="2">
    <source>
        <dbReference type="SAM" id="SignalP"/>
    </source>
</evidence>
<evidence type="ECO:0000259" key="3">
    <source>
        <dbReference type="PROSITE" id="PS50279"/>
    </source>
</evidence>
<dbReference type="RefSeq" id="XP_070444510.1">
    <property type="nucleotide sequence ID" value="XM_070588409.1"/>
</dbReference>
<dbReference type="PROSITE" id="PS50279">
    <property type="entry name" value="BPTI_KUNITZ_2"/>
    <property type="match status" value="1"/>
</dbReference>
<dbReference type="PANTHER" id="PTHR47769">
    <property type="entry name" value="WAP FOUR-DISULFIDE CORE DOMAIN PROTEIN 8"/>
    <property type="match status" value="1"/>
</dbReference>
<feature type="domain" description="WAP" evidence="4">
    <location>
        <begin position="158"/>
        <end position="204"/>
    </location>
</feature>
<protein>
    <submittedName>
        <fullName evidence="6 7">WAP four-disulfide core domain protein 8 isoform X2</fullName>
    </submittedName>
</protein>
<evidence type="ECO:0000313" key="9">
    <source>
        <dbReference type="RefSeq" id="XP_070444511.1"/>
    </source>
</evidence>
<dbReference type="PROSITE" id="PS00280">
    <property type="entry name" value="BPTI_KUNITZ_1"/>
    <property type="match status" value="1"/>
</dbReference>
<dbReference type="GeneID" id="103540395"/>
<dbReference type="InterPro" id="IPR020901">
    <property type="entry name" value="Prtase_inh_Kunz-CS"/>
</dbReference>
<dbReference type="InterPro" id="IPR036645">
    <property type="entry name" value="Elafin-like_sf"/>
</dbReference>
<dbReference type="InterPro" id="IPR008197">
    <property type="entry name" value="WAP_dom"/>
</dbReference>
<evidence type="ECO:0000313" key="6">
    <source>
        <dbReference type="RefSeq" id="XP_070444508.1"/>
    </source>
</evidence>